<feature type="compositionally biased region" description="Basic and acidic residues" evidence="1">
    <location>
        <begin position="1"/>
        <end position="10"/>
    </location>
</feature>
<comment type="caution">
    <text evidence="2">The sequence shown here is derived from an EMBL/GenBank/DDBJ whole genome shotgun (WGS) entry which is preliminary data.</text>
</comment>
<name>A0AAN8LVJ4_9TELE</name>
<proteinExistence type="predicted"/>
<keyword evidence="3" id="KW-1185">Reference proteome</keyword>
<evidence type="ECO:0000313" key="2">
    <source>
        <dbReference type="EMBL" id="KAK6319335.1"/>
    </source>
</evidence>
<evidence type="ECO:0000256" key="1">
    <source>
        <dbReference type="SAM" id="MobiDB-lite"/>
    </source>
</evidence>
<sequence length="71" mass="7854">MGALGKKEGPTEAETLQASTHRPGPQPLRTQAQLVWAGLAQRTWLDSSWLINQPGTRLPPEIRCLSDTCRM</sequence>
<reference evidence="2 3" key="1">
    <citation type="submission" date="2021-04" db="EMBL/GenBank/DDBJ databases">
        <authorList>
            <person name="De Guttry C."/>
            <person name="Zahm M."/>
            <person name="Klopp C."/>
            <person name="Cabau C."/>
            <person name="Louis A."/>
            <person name="Berthelot C."/>
            <person name="Parey E."/>
            <person name="Roest Crollius H."/>
            <person name="Montfort J."/>
            <person name="Robinson-Rechavi M."/>
            <person name="Bucao C."/>
            <person name="Bouchez O."/>
            <person name="Gislard M."/>
            <person name="Lluch J."/>
            <person name="Milhes M."/>
            <person name="Lampietro C."/>
            <person name="Lopez Roques C."/>
            <person name="Donnadieu C."/>
            <person name="Braasch I."/>
            <person name="Desvignes T."/>
            <person name="Postlethwait J."/>
            <person name="Bobe J."/>
            <person name="Wedekind C."/>
            <person name="Guiguen Y."/>
        </authorList>
    </citation>
    <scope>NUCLEOTIDE SEQUENCE [LARGE SCALE GENOMIC DNA]</scope>
    <source>
        <strain evidence="2">Cs_M1</strain>
        <tissue evidence="2">Blood</tissue>
    </source>
</reference>
<dbReference type="AlphaFoldDB" id="A0AAN8LVJ4"/>
<dbReference type="EMBL" id="JAGTTL010000008">
    <property type="protein sequence ID" value="KAK6319335.1"/>
    <property type="molecule type" value="Genomic_DNA"/>
</dbReference>
<organism evidence="2 3">
    <name type="scientific">Coregonus suidteri</name>
    <dbReference type="NCBI Taxonomy" id="861788"/>
    <lineage>
        <taxon>Eukaryota</taxon>
        <taxon>Metazoa</taxon>
        <taxon>Chordata</taxon>
        <taxon>Craniata</taxon>
        <taxon>Vertebrata</taxon>
        <taxon>Euteleostomi</taxon>
        <taxon>Actinopterygii</taxon>
        <taxon>Neopterygii</taxon>
        <taxon>Teleostei</taxon>
        <taxon>Protacanthopterygii</taxon>
        <taxon>Salmoniformes</taxon>
        <taxon>Salmonidae</taxon>
        <taxon>Coregoninae</taxon>
        <taxon>Coregonus</taxon>
    </lineage>
</organism>
<protein>
    <submittedName>
        <fullName evidence="2">Uncharacterized protein</fullName>
    </submittedName>
</protein>
<gene>
    <name evidence="2" type="ORF">J4Q44_G00105460</name>
</gene>
<feature type="region of interest" description="Disordered" evidence="1">
    <location>
        <begin position="1"/>
        <end position="29"/>
    </location>
</feature>
<evidence type="ECO:0000313" key="3">
    <source>
        <dbReference type="Proteomes" id="UP001356427"/>
    </source>
</evidence>
<dbReference type="Proteomes" id="UP001356427">
    <property type="component" value="Unassembled WGS sequence"/>
</dbReference>
<accession>A0AAN8LVJ4</accession>